<dbReference type="InterPro" id="IPR000719">
    <property type="entry name" value="Prot_kinase_dom"/>
</dbReference>
<reference evidence="9" key="1">
    <citation type="submission" date="2013-09" db="EMBL/GenBank/DDBJ databases">
        <title>Corchorus olitorius genome sequencing.</title>
        <authorList>
            <person name="Alam M."/>
            <person name="Haque M.S."/>
            <person name="Islam M.S."/>
            <person name="Emdad E.M."/>
            <person name="Islam M.M."/>
            <person name="Ahmed B."/>
            <person name="Halim A."/>
            <person name="Hossen Q.M.M."/>
            <person name="Hossain M.Z."/>
            <person name="Ahmed R."/>
            <person name="Khan M.M."/>
            <person name="Islam R."/>
            <person name="Rashid M.M."/>
            <person name="Khan S.A."/>
            <person name="Rahman M.S."/>
            <person name="Alam M."/>
            <person name="Yahiya A.S."/>
            <person name="Khan M.S."/>
            <person name="Azam M.S."/>
            <person name="Haque T."/>
            <person name="Lashkar M.Z.H."/>
            <person name="Akhand A.I."/>
            <person name="Morshed G."/>
            <person name="Roy S."/>
            <person name="Uddin K.S."/>
            <person name="Rabeya T."/>
            <person name="Hossain A.S."/>
            <person name="Chowdhury A."/>
            <person name="Snigdha A.R."/>
            <person name="Mortoza M.S."/>
            <person name="Matin S.A."/>
            <person name="Hoque S.M.E."/>
            <person name="Islam M.K."/>
            <person name="Roy D.K."/>
            <person name="Haider R."/>
            <person name="Moosa M.M."/>
            <person name="Elias S.M."/>
            <person name="Hasan A.M."/>
            <person name="Jahan S."/>
            <person name="Shafiuddin M."/>
            <person name="Mahmood N."/>
            <person name="Shommy N.S."/>
        </authorList>
    </citation>
    <scope>NUCLEOTIDE SEQUENCE [LARGE SCALE GENOMIC DNA]</scope>
    <source>
        <strain evidence="9">cv. O-4</strain>
    </source>
</reference>
<evidence type="ECO:0000256" key="3">
    <source>
        <dbReference type="ARBA" id="ARBA00022741"/>
    </source>
</evidence>
<gene>
    <name evidence="8" type="ORF">COLO4_28136</name>
</gene>
<protein>
    <recommendedName>
        <fullName evidence="7">Protein kinase domain-containing protein</fullName>
    </recommendedName>
</protein>
<evidence type="ECO:0000256" key="6">
    <source>
        <dbReference type="SAM" id="MobiDB-lite"/>
    </source>
</evidence>
<dbReference type="Proteomes" id="UP000187203">
    <property type="component" value="Unassembled WGS sequence"/>
</dbReference>
<dbReference type="GO" id="GO:0004674">
    <property type="term" value="F:protein serine/threonine kinase activity"/>
    <property type="evidence" value="ECO:0007669"/>
    <property type="project" value="UniProtKB-KW"/>
</dbReference>
<sequence length="404" mass="45894">MKFPLFSFLCFSSRKKYRQWSESESVSREHPERQLSALALPEGICREFSLVEIKAATESFNEDLVVGRTDSAYVYRGTIDDGTIVVAVKRFNIIWGFENFRTEVELLCQLRHPHVISLLGICVEQNELILVYEYLSKGSLERALYDEGLVPPTWIQRLQICIGVARGLHYLHTGAKRAIIHCGINSSNVLLDHEWCPELSDFGFSKMGPLSTSKASIKRMESSVRGTRSYIAPEYACFGELSDRSDVYSFGLLLFELLCGRRASFYWAREMVREGKIYHVIDPYLKGKIAPECFYKYLEVARSCVHYEGNERPAMGEVEVALELALELQKKADYEMEGSAPHGECMYEDALFRTYFDLDDAFYSSRNRNSKESDDYLDDSGGYLSDSDKDASLVLDGSSSTMGA</sequence>
<keyword evidence="5" id="KW-0067">ATP-binding</keyword>
<evidence type="ECO:0000256" key="4">
    <source>
        <dbReference type="ARBA" id="ARBA00022777"/>
    </source>
</evidence>
<dbReference type="PROSITE" id="PS50011">
    <property type="entry name" value="PROTEIN_KINASE_DOM"/>
    <property type="match status" value="1"/>
</dbReference>
<keyword evidence="2" id="KW-0808">Transferase</keyword>
<dbReference type="EMBL" id="AWUE01019758">
    <property type="protein sequence ID" value="OMO71647.1"/>
    <property type="molecule type" value="Genomic_DNA"/>
</dbReference>
<accession>A0A1R3HMI8</accession>
<feature type="region of interest" description="Disordered" evidence="6">
    <location>
        <begin position="365"/>
        <end position="404"/>
    </location>
</feature>
<organism evidence="8 9">
    <name type="scientific">Corchorus olitorius</name>
    <dbReference type="NCBI Taxonomy" id="93759"/>
    <lineage>
        <taxon>Eukaryota</taxon>
        <taxon>Viridiplantae</taxon>
        <taxon>Streptophyta</taxon>
        <taxon>Embryophyta</taxon>
        <taxon>Tracheophyta</taxon>
        <taxon>Spermatophyta</taxon>
        <taxon>Magnoliopsida</taxon>
        <taxon>eudicotyledons</taxon>
        <taxon>Gunneridae</taxon>
        <taxon>Pentapetalae</taxon>
        <taxon>rosids</taxon>
        <taxon>malvids</taxon>
        <taxon>Malvales</taxon>
        <taxon>Malvaceae</taxon>
        <taxon>Grewioideae</taxon>
        <taxon>Apeibeae</taxon>
        <taxon>Corchorus</taxon>
    </lineage>
</organism>
<evidence type="ECO:0000259" key="7">
    <source>
        <dbReference type="PROSITE" id="PS50011"/>
    </source>
</evidence>
<evidence type="ECO:0000256" key="2">
    <source>
        <dbReference type="ARBA" id="ARBA00022679"/>
    </source>
</evidence>
<dbReference type="GO" id="GO:0005886">
    <property type="term" value="C:plasma membrane"/>
    <property type="evidence" value="ECO:0007669"/>
    <property type="project" value="TreeGrafter"/>
</dbReference>
<proteinExistence type="predicted"/>
<evidence type="ECO:0000256" key="5">
    <source>
        <dbReference type="ARBA" id="ARBA00022840"/>
    </source>
</evidence>
<dbReference type="PANTHER" id="PTHR27003">
    <property type="entry name" value="OS07G0166700 PROTEIN"/>
    <property type="match status" value="1"/>
</dbReference>
<dbReference type="PANTHER" id="PTHR27003:SF278">
    <property type="entry name" value="RECEPTOR-LIKE PROTEIN KINASE ANXUR2"/>
    <property type="match status" value="1"/>
</dbReference>
<keyword evidence="9" id="KW-1185">Reference proteome</keyword>
<keyword evidence="1" id="KW-0723">Serine/threonine-protein kinase</keyword>
<dbReference type="Gene3D" id="1.10.510.10">
    <property type="entry name" value="Transferase(Phosphotransferase) domain 1"/>
    <property type="match status" value="1"/>
</dbReference>
<dbReference type="GO" id="GO:0005524">
    <property type="term" value="F:ATP binding"/>
    <property type="evidence" value="ECO:0007669"/>
    <property type="project" value="UniProtKB-KW"/>
</dbReference>
<dbReference type="Pfam" id="PF07714">
    <property type="entry name" value="PK_Tyr_Ser-Thr"/>
    <property type="match status" value="1"/>
</dbReference>
<dbReference type="InterPro" id="IPR011009">
    <property type="entry name" value="Kinase-like_dom_sf"/>
</dbReference>
<keyword evidence="3" id="KW-0547">Nucleotide-binding</keyword>
<name>A0A1R3HMI8_9ROSI</name>
<dbReference type="GO" id="GO:0004714">
    <property type="term" value="F:transmembrane receptor protein tyrosine kinase activity"/>
    <property type="evidence" value="ECO:0007669"/>
    <property type="project" value="InterPro"/>
</dbReference>
<evidence type="ECO:0000313" key="9">
    <source>
        <dbReference type="Proteomes" id="UP000187203"/>
    </source>
</evidence>
<dbReference type="OrthoDB" id="4062651at2759"/>
<evidence type="ECO:0000256" key="1">
    <source>
        <dbReference type="ARBA" id="ARBA00022527"/>
    </source>
</evidence>
<dbReference type="InterPro" id="IPR045272">
    <property type="entry name" value="ANXUR1/2-like"/>
</dbReference>
<keyword evidence="4" id="KW-0418">Kinase</keyword>
<dbReference type="InterPro" id="IPR001245">
    <property type="entry name" value="Ser-Thr/Tyr_kinase_cat_dom"/>
</dbReference>
<dbReference type="Gene3D" id="3.30.200.20">
    <property type="entry name" value="Phosphorylase Kinase, domain 1"/>
    <property type="match status" value="1"/>
</dbReference>
<dbReference type="GO" id="GO:0009506">
    <property type="term" value="C:plasmodesma"/>
    <property type="evidence" value="ECO:0007669"/>
    <property type="project" value="TreeGrafter"/>
</dbReference>
<dbReference type="AlphaFoldDB" id="A0A1R3HMI8"/>
<dbReference type="STRING" id="93759.A0A1R3HMI8"/>
<comment type="caution">
    <text evidence="8">The sequence shown here is derived from an EMBL/GenBank/DDBJ whole genome shotgun (WGS) entry which is preliminary data.</text>
</comment>
<evidence type="ECO:0000313" key="8">
    <source>
        <dbReference type="EMBL" id="OMO71647.1"/>
    </source>
</evidence>
<dbReference type="SUPFAM" id="SSF56112">
    <property type="entry name" value="Protein kinase-like (PK-like)"/>
    <property type="match status" value="1"/>
</dbReference>
<dbReference type="FunFam" id="3.30.200.20:FF:000039">
    <property type="entry name" value="receptor-like protein kinase FERONIA"/>
    <property type="match status" value="1"/>
</dbReference>
<feature type="domain" description="Protein kinase" evidence="7">
    <location>
        <begin position="60"/>
        <end position="326"/>
    </location>
</feature>